<proteinExistence type="predicted"/>
<feature type="domain" description="FAS1" evidence="2">
    <location>
        <begin position="1"/>
        <end position="140"/>
    </location>
</feature>
<feature type="compositionally biased region" description="Basic and acidic residues" evidence="1">
    <location>
        <begin position="277"/>
        <end position="286"/>
    </location>
</feature>
<dbReference type="Gene3D" id="2.30.180.10">
    <property type="entry name" value="FAS1 domain"/>
    <property type="match status" value="2"/>
</dbReference>
<dbReference type="PANTHER" id="PTHR10900">
    <property type="entry name" value="PERIOSTIN-RELATED"/>
    <property type="match status" value="1"/>
</dbReference>
<name>A0AAW0YM45_CHEQU</name>
<dbReference type="InterPro" id="IPR050904">
    <property type="entry name" value="Adhesion/Biosynth-related"/>
</dbReference>
<dbReference type="GO" id="GO:0005615">
    <property type="term" value="C:extracellular space"/>
    <property type="evidence" value="ECO:0007669"/>
    <property type="project" value="TreeGrafter"/>
</dbReference>
<dbReference type="PANTHER" id="PTHR10900:SF77">
    <property type="entry name" value="FI19380P1"/>
    <property type="match status" value="1"/>
</dbReference>
<dbReference type="Pfam" id="PF02469">
    <property type="entry name" value="Fasciclin"/>
    <property type="match status" value="2"/>
</dbReference>
<dbReference type="PROSITE" id="PS50213">
    <property type="entry name" value="FAS1"/>
    <property type="match status" value="2"/>
</dbReference>
<feature type="non-terminal residue" evidence="3">
    <location>
        <position position="286"/>
    </location>
</feature>
<dbReference type="Proteomes" id="UP001445076">
    <property type="component" value="Unassembled WGS sequence"/>
</dbReference>
<dbReference type="InterPro" id="IPR036378">
    <property type="entry name" value="FAS1_dom_sf"/>
</dbReference>
<dbReference type="SMART" id="SM00554">
    <property type="entry name" value="FAS1"/>
    <property type="match status" value="1"/>
</dbReference>
<protein>
    <recommendedName>
        <fullName evidence="2">FAS1 domain-containing protein</fullName>
    </recommendedName>
</protein>
<evidence type="ECO:0000259" key="2">
    <source>
        <dbReference type="PROSITE" id="PS50213"/>
    </source>
</evidence>
<organism evidence="3 4">
    <name type="scientific">Cherax quadricarinatus</name>
    <name type="common">Australian red claw crayfish</name>
    <dbReference type="NCBI Taxonomy" id="27406"/>
    <lineage>
        <taxon>Eukaryota</taxon>
        <taxon>Metazoa</taxon>
        <taxon>Ecdysozoa</taxon>
        <taxon>Arthropoda</taxon>
        <taxon>Crustacea</taxon>
        <taxon>Multicrustacea</taxon>
        <taxon>Malacostraca</taxon>
        <taxon>Eumalacostraca</taxon>
        <taxon>Eucarida</taxon>
        <taxon>Decapoda</taxon>
        <taxon>Pleocyemata</taxon>
        <taxon>Astacidea</taxon>
        <taxon>Parastacoidea</taxon>
        <taxon>Parastacidae</taxon>
        <taxon>Cherax</taxon>
    </lineage>
</organism>
<dbReference type="EMBL" id="JARKIK010000004">
    <property type="protein sequence ID" value="KAK8752727.1"/>
    <property type="molecule type" value="Genomic_DNA"/>
</dbReference>
<evidence type="ECO:0000256" key="1">
    <source>
        <dbReference type="SAM" id="MobiDB-lite"/>
    </source>
</evidence>
<feature type="non-terminal residue" evidence="3">
    <location>
        <position position="1"/>
    </location>
</feature>
<dbReference type="AlphaFoldDB" id="A0AAW0YM45"/>
<evidence type="ECO:0000313" key="4">
    <source>
        <dbReference type="Proteomes" id="UP001445076"/>
    </source>
</evidence>
<accession>A0AAW0YM45</accession>
<comment type="caution">
    <text evidence="3">The sequence shown here is derived from an EMBL/GenBank/DDBJ whole genome shotgun (WGS) entry which is preliminary data.</text>
</comment>
<feature type="domain" description="FAS1" evidence="2">
    <location>
        <begin position="144"/>
        <end position="286"/>
    </location>
</feature>
<sequence length="286" mass="32631">ETRGQLSKFYTLIREHYQDMTHQLVVEPDLTLFAPSNEAFNMVNSERLNQVIANKDKLGKLLKLHLVKRRLTTDEIVDRSTREIFQEETLSNHRKLYFAVNEPDALVPVVSLEGGGVNATITTPNIAAKNGVIHIIDRILGIPSQTVYEKLASDPMLSSTFSLSEQDGWNERLNSRQEKFTLFVPSNEAWDTIHRTMPSAYKKLFMGDFAYHVRYILERHMIVGQDLSLDELAALTTNSTVRGGYHEERLEMTRGKIYFQARIRPSFGDSSGTNETDTEKDMDTDS</sequence>
<gene>
    <name evidence="3" type="ORF">OTU49_007195</name>
</gene>
<evidence type="ECO:0000313" key="3">
    <source>
        <dbReference type="EMBL" id="KAK8752727.1"/>
    </source>
</evidence>
<dbReference type="InterPro" id="IPR000782">
    <property type="entry name" value="FAS1_domain"/>
</dbReference>
<keyword evidence="4" id="KW-1185">Reference proteome</keyword>
<reference evidence="3 4" key="1">
    <citation type="journal article" date="2024" name="BMC Genomics">
        <title>Genome assembly of redclaw crayfish (Cherax quadricarinatus) provides insights into its immune adaptation and hypoxia tolerance.</title>
        <authorList>
            <person name="Liu Z."/>
            <person name="Zheng J."/>
            <person name="Li H."/>
            <person name="Fang K."/>
            <person name="Wang S."/>
            <person name="He J."/>
            <person name="Zhou D."/>
            <person name="Weng S."/>
            <person name="Chi M."/>
            <person name="Gu Z."/>
            <person name="He J."/>
            <person name="Li F."/>
            <person name="Wang M."/>
        </authorList>
    </citation>
    <scope>NUCLEOTIDE SEQUENCE [LARGE SCALE GENOMIC DNA]</scope>
    <source>
        <strain evidence="3">ZL_2023a</strain>
    </source>
</reference>
<dbReference type="SUPFAM" id="SSF82153">
    <property type="entry name" value="FAS1 domain"/>
    <property type="match status" value="2"/>
</dbReference>
<feature type="region of interest" description="Disordered" evidence="1">
    <location>
        <begin position="265"/>
        <end position="286"/>
    </location>
</feature>